<feature type="transmembrane region" description="Helical" evidence="1">
    <location>
        <begin position="20"/>
        <end position="37"/>
    </location>
</feature>
<gene>
    <name evidence="2" type="ORF">J5U21_02034</name>
</gene>
<protein>
    <submittedName>
        <fullName evidence="2">Uncharacterized protein</fullName>
    </submittedName>
</protein>
<evidence type="ECO:0000313" key="2">
    <source>
        <dbReference type="EMBL" id="QXJ32383.1"/>
    </source>
</evidence>
<keyword evidence="1" id="KW-0812">Transmembrane</keyword>
<keyword evidence="1" id="KW-0472">Membrane</keyword>
<evidence type="ECO:0000256" key="1">
    <source>
        <dbReference type="SAM" id="Phobius"/>
    </source>
</evidence>
<reference evidence="2" key="1">
    <citation type="journal article" date="2021" name="Environ. Microbiol.">
        <title>New insights into the diversity and evolution of the archaeal mobilome from three complete genomes of Saccharolobus shibatae.</title>
        <authorList>
            <person name="Medvedeva S."/>
            <person name="Brandt D."/>
            <person name="Cvirkaite-Krupovic V."/>
            <person name="Liu Y."/>
            <person name="Severinov K."/>
            <person name="Ishino S."/>
            <person name="Ishino Y."/>
            <person name="Prangishvili D."/>
            <person name="Kalinowski J."/>
            <person name="Krupovic M."/>
        </authorList>
    </citation>
    <scope>NUCLEOTIDE SEQUENCE</scope>
    <source>
        <strain evidence="2">BEU9</strain>
    </source>
</reference>
<sequence length="49" mass="5544">MKFYESHKDRLKGKKLYTALARKLGLCGVFGIISLMSPSDWKTLPLIST</sequence>
<keyword evidence="1" id="KW-1133">Transmembrane helix</keyword>
<evidence type="ECO:0000313" key="3">
    <source>
        <dbReference type="Proteomes" id="UP000693941"/>
    </source>
</evidence>
<dbReference type="Proteomes" id="UP000693941">
    <property type="component" value="Chromosome"/>
</dbReference>
<organism evidence="2 3">
    <name type="scientific">Saccharolobus shibatae</name>
    <dbReference type="NCBI Taxonomy" id="2286"/>
    <lineage>
        <taxon>Archaea</taxon>
        <taxon>Thermoproteota</taxon>
        <taxon>Thermoprotei</taxon>
        <taxon>Sulfolobales</taxon>
        <taxon>Sulfolobaceae</taxon>
        <taxon>Saccharolobus</taxon>
    </lineage>
</organism>
<dbReference type="AlphaFoldDB" id="A0A8F5GWP6"/>
<accession>A0A8F5GWP6</accession>
<proteinExistence type="predicted"/>
<name>A0A8F5GWP6_9CREN</name>
<dbReference type="EMBL" id="CP077715">
    <property type="protein sequence ID" value="QXJ32383.1"/>
    <property type="molecule type" value="Genomic_DNA"/>
</dbReference>